<comment type="catalytic activity">
    <reaction evidence="12">
        <text>2,5-diamino-6-(1-D-ribitylamino)pyrimidin-4(3H)-one 5'-phosphate + NADP(+) = 2,5-diamino-6-(1-D-ribosylamino)pyrimidin-4(3H)-one 5'-phosphate + NADPH + H(+)</text>
        <dbReference type="Rhea" id="RHEA:27278"/>
        <dbReference type="ChEBI" id="CHEBI:15378"/>
        <dbReference type="ChEBI" id="CHEBI:57783"/>
        <dbReference type="ChEBI" id="CHEBI:58349"/>
        <dbReference type="ChEBI" id="CHEBI:58890"/>
        <dbReference type="ChEBI" id="CHEBI:59545"/>
        <dbReference type="EC" id="1.1.1.302"/>
    </reaction>
</comment>
<proteinExistence type="inferred from homology"/>
<dbReference type="InterPro" id="IPR002734">
    <property type="entry name" value="RibDG_C"/>
</dbReference>
<dbReference type="Proteomes" id="UP000318582">
    <property type="component" value="Unassembled WGS sequence"/>
</dbReference>
<dbReference type="PANTHER" id="PTHR38011:SF7">
    <property type="entry name" value="2,5-DIAMINO-6-RIBOSYLAMINO-4(3H)-PYRIMIDINONE 5'-PHOSPHATE REDUCTASE"/>
    <property type="match status" value="1"/>
</dbReference>
<comment type="function">
    <text evidence="1">Catalyzes an early step in riboflavin biosynthesis, the NADPH-dependent reduction of the ribose side chain of 2,5-diamino-6-ribosylamino-4(3H)-pyrimidinone 5'-phosphate, yielding 2,5-diamino-6-ribitylamino-4(3H)-pyrimidinone 5'-phosphate.</text>
</comment>
<dbReference type="SUPFAM" id="SSF53597">
    <property type="entry name" value="Dihydrofolate reductase-like"/>
    <property type="match status" value="1"/>
</dbReference>
<comment type="caution">
    <text evidence="14">The sequence shown here is derived from an EMBL/GenBank/DDBJ whole genome shotgun (WGS) entry which is preliminary data.</text>
</comment>
<name>A0A507DX01_9FUNG</name>
<dbReference type="EC" id="1.1.1.302" evidence="4"/>
<dbReference type="AlphaFoldDB" id="A0A507DX01"/>
<evidence type="ECO:0000256" key="1">
    <source>
        <dbReference type="ARBA" id="ARBA00003555"/>
    </source>
</evidence>
<evidence type="ECO:0000256" key="12">
    <source>
        <dbReference type="ARBA" id="ARBA00049020"/>
    </source>
</evidence>
<evidence type="ECO:0000256" key="2">
    <source>
        <dbReference type="ARBA" id="ARBA00005104"/>
    </source>
</evidence>
<comment type="pathway">
    <text evidence="2">Cofactor biosynthesis; riboflavin biosynthesis.</text>
</comment>
<keyword evidence="8" id="KW-0560">Oxidoreductase</keyword>
<dbReference type="GO" id="GO:0009231">
    <property type="term" value="P:riboflavin biosynthetic process"/>
    <property type="evidence" value="ECO:0007669"/>
    <property type="project" value="UniProtKB-KW"/>
</dbReference>
<reference evidence="14 15" key="1">
    <citation type="journal article" date="2019" name="Sci. Rep.">
        <title>Comparative genomics of chytrid fungi reveal insights into the obligate biotrophic and pathogenic lifestyle of Synchytrium endobioticum.</title>
        <authorList>
            <person name="van de Vossenberg B.T.L.H."/>
            <person name="Warris S."/>
            <person name="Nguyen H.D.T."/>
            <person name="van Gent-Pelzer M.P.E."/>
            <person name="Joly D.L."/>
            <person name="van de Geest H.C."/>
            <person name="Bonants P.J.M."/>
            <person name="Smith D.S."/>
            <person name="Levesque C.A."/>
            <person name="van der Lee T.A.J."/>
        </authorList>
    </citation>
    <scope>NUCLEOTIDE SEQUENCE [LARGE SCALE GENOMIC DNA]</scope>
    <source>
        <strain evidence="14 15">CBS 809.83</strain>
    </source>
</reference>
<evidence type="ECO:0000313" key="14">
    <source>
        <dbReference type="EMBL" id="TPX56254.1"/>
    </source>
</evidence>
<evidence type="ECO:0000256" key="6">
    <source>
        <dbReference type="ARBA" id="ARBA00022619"/>
    </source>
</evidence>
<dbReference type="InterPro" id="IPR050765">
    <property type="entry name" value="Riboflavin_Biosynth_HTPR"/>
</dbReference>
<comment type="similarity">
    <text evidence="3">Belongs to the HTP reductase family.</text>
</comment>
<dbReference type="PANTHER" id="PTHR38011">
    <property type="entry name" value="DIHYDROFOLATE REDUCTASE FAMILY PROTEIN (AFU_ORTHOLOGUE AFUA_8G06820)"/>
    <property type="match status" value="1"/>
</dbReference>
<keyword evidence="6" id="KW-0686">Riboflavin biosynthesis</keyword>
<accession>A0A507DX01</accession>
<evidence type="ECO:0000256" key="10">
    <source>
        <dbReference type="ARBA" id="ARBA00031630"/>
    </source>
</evidence>
<gene>
    <name evidence="14" type="ORF">PhCBS80983_g04640</name>
</gene>
<dbReference type="Gene3D" id="3.40.430.10">
    <property type="entry name" value="Dihydrofolate Reductase, subunit A"/>
    <property type="match status" value="1"/>
</dbReference>
<comment type="catalytic activity">
    <reaction evidence="11">
        <text>2,5-diamino-6-(1-D-ribitylamino)pyrimidin-4(3H)-one 5'-phosphate + NAD(+) = 2,5-diamino-6-(1-D-ribosylamino)pyrimidin-4(3H)-one 5'-phosphate + NADH + H(+)</text>
        <dbReference type="Rhea" id="RHEA:27274"/>
        <dbReference type="ChEBI" id="CHEBI:15378"/>
        <dbReference type="ChEBI" id="CHEBI:57540"/>
        <dbReference type="ChEBI" id="CHEBI:57945"/>
        <dbReference type="ChEBI" id="CHEBI:58890"/>
        <dbReference type="ChEBI" id="CHEBI:59545"/>
        <dbReference type="EC" id="1.1.1.302"/>
    </reaction>
</comment>
<feature type="domain" description="Bacterial bifunctional deaminase-reductase C-terminal" evidence="13">
    <location>
        <begin position="36"/>
        <end position="270"/>
    </location>
</feature>
<dbReference type="GO" id="GO:0008703">
    <property type="term" value="F:5-amino-6-(5-phosphoribosylamino)uracil reductase activity"/>
    <property type="evidence" value="ECO:0007669"/>
    <property type="project" value="InterPro"/>
</dbReference>
<dbReference type="InterPro" id="IPR024072">
    <property type="entry name" value="DHFR-like_dom_sf"/>
</dbReference>
<evidence type="ECO:0000256" key="5">
    <source>
        <dbReference type="ARBA" id="ARBA00015035"/>
    </source>
</evidence>
<evidence type="ECO:0000256" key="7">
    <source>
        <dbReference type="ARBA" id="ARBA00022857"/>
    </source>
</evidence>
<dbReference type="EMBL" id="QEAQ01000080">
    <property type="protein sequence ID" value="TPX56254.1"/>
    <property type="molecule type" value="Genomic_DNA"/>
</dbReference>
<evidence type="ECO:0000256" key="9">
    <source>
        <dbReference type="ARBA" id="ARBA00030073"/>
    </source>
</evidence>
<keyword evidence="7" id="KW-0521">NADP</keyword>
<evidence type="ECO:0000256" key="3">
    <source>
        <dbReference type="ARBA" id="ARBA00009723"/>
    </source>
</evidence>
<sequence length="290" mass="30211">MMQTGPHPPSPTEQAAYAFLSPHLPPPRSSAAPAVPFLTLTYAQSVDGFIAKRDGRPLALSSPFSSVLTHALRASHDAILIGVTTAVNDDPSLTTRCVAYDVTGAHGAQSPIPVILDSGLRTPVTAKVLRIPRTRRGCDSNSKVVILTTRDHDAEQKRALEAAGAVVVVVASDAHHRVDFPSALHALAHHGIRSVMVEGGATVIGNVLQSANVKIDLLVVTLAPVILGRGVHAVGGASAGGGSQPSEMVAEEETPRLVDVQWKQFGPDMVMLAKTARPSTGVEANGARGL</sequence>
<keyword evidence="15" id="KW-1185">Reference proteome</keyword>
<evidence type="ECO:0000256" key="8">
    <source>
        <dbReference type="ARBA" id="ARBA00023002"/>
    </source>
</evidence>
<dbReference type="Pfam" id="PF01872">
    <property type="entry name" value="RibD_C"/>
    <property type="match status" value="1"/>
</dbReference>
<dbReference type="STRING" id="109895.A0A507DX01"/>
<protein>
    <recommendedName>
        <fullName evidence="5">2,5-diamino-6-ribosylamino-4(3H)-pyrimidinone 5'-phosphate reductase</fullName>
        <ecNumber evidence="4">1.1.1.302</ecNumber>
    </recommendedName>
    <alternativeName>
        <fullName evidence="10">2,5-diamino-6-(5-phospho-D-ribosylamino)pyrimidin-4(3H)-one reductase</fullName>
    </alternativeName>
    <alternativeName>
        <fullName evidence="9">2,5-diamino-6-ribitylamino-4(3H)-pyrimidinone 5'-phosphate synthase</fullName>
    </alternativeName>
</protein>
<evidence type="ECO:0000259" key="13">
    <source>
        <dbReference type="Pfam" id="PF01872"/>
    </source>
</evidence>
<evidence type="ECO:0000256" key="4">
    <source>
        <dbReference type="ARBA" id="ARBA00012851"/>
    </source>
</evidence>
<organism evidence="14 15">
    <name type="scientific">Powellomyces hirtus</name>
    <dbReference type="NCBI Taxonomy" id="109895"/>
    <lineage>
        <taxon>Eukaryota</taxon>
        <taxon>Fungi</taxon>
        <taxon>Fungi incertae sedis</taxon>
        <taxon>Chytridiomycota</taxon>
        <taxon>Chytridiomycota incertae sedis</taxon>
        <taxon>Chytridiomycetes</taxon>
        <taxon>Spizellomycetales</taxon>
        <taxon>Powellomycetaceae</taxon>
        <taxon>Powellomyces</taxon>
    </lineage>
</organism>
<evidence type="ECO:0000256" key="11">
    <source>
        <dbReference type="ARBA" id="ARBA00047550"/>
    </source>
</evidence>
<evidence type="ECO:0000313" key="15">
    <source>
        <dbReference type="Proteomes" id="UP000318582"/>
    </source>
</evidence>